<evidence type="ECO:0000313" key="1">
    <source>
        <dbReference type="EMBL" id="KAJ0112044.1"/>
    </source>
</evidence>
<comment type="caution">
    <text evidence="1">The sequence shown here is derived from an EMBL/GenBank/DDBJ whole genome shotgun (WGS) entry which is preliminary data.</text>
</comment>
<protein>
    <submittedName>
        <fullName evidence="1">Uncharacterized protein</fullName>
    </submittedName>
</protein>
<accession>A0ACC1C8I9</accession>
<proteinExistence type="predicted"/>
<reference evidence="2" key="1">
    <citation type="journal article" date="2023" name="G3 (Bethesda)">
        <title>Genome assembly and association tests identify interacting loci associated with vigor, precocity, and sex in interspecific pistachio rootstocks.</title>
        <authorList>
            <person name="Palmer W."/>
            <person name="Jacygrad E."/>
            <person name="Sagayaradj S."/>
            <person name="Cavanaugh K."/>
            <person name="Han R."/>
            <person name="Bertier L."/>
            <person name="Beede B."/>
            <person name="Kafkas S."/>
            <person name="Golino D."/>
            <person name="Preece J."/>
            <person name="Michelmore R."/>
        </authorList>
    </citation>
    <scope>NUCLEOTIDE SEQUENCE [LARGE SCALE GENOMIC DNA]</scope>
</reference>
<name>A0ACC1C8I9_9ROSI</name>
<dbReference type="Proteomes" id="UP001164250">
    <property type="component" value="Chromosome 1"/>
</dbReference>
<keyword evidence="2" id="KW-1185">Reference proteome</keyword>
<dbReference type="EMBL" id="CM047897">
    <property type="protein sequence ID" value="KAJ0112044.1"/>
    <property type="molecule type" value="Genomic_DNA"/>
</dbReference>
<evidence type="ECO:0000313" key="2">
    <source>
        <dbReference type="Proteomes" id="UP001164250"/>
    </source>
</evidence>
<gene>
    <name evidence="1" type="ORF">Patl1_02845</name>
</gene>
<sequence>MTTTTEDEIAKTQMLSIDENLAKEKVNCENGAKAAHQETNEKAEEVAMEVEPKAGVSFLVKLDDGKQLNCVGLRKKSMLGIGIKIYGFGMYAVNEKLKDVLKSKIGKAPAKPTEELYKVAIDSDLGMTVRLVIVFSNLTMSMVRKNFDGGLGASIKKLSGEKKNDELAKKQLTIQSMPLQLHIFTWK</sequence>
<organism evidence="1 2">
    <name type="scientific">Pistacia atlantica</name>
    <dbReference type="NCBI Taxonomy" id="434234"/>
    <lineage>
        <taxon>Eukaryota</taxon>
        <taxon>Viridiplantae</taxon>
        <taxon>Streptophyta</taxon>
        <taxon>Embryophyta</taxon>
        <taxon>Tracheophyta</taxon>
        <taxon>Spermatophyta</taxon>
        <taxon>Magnoliopsida</taxon>
        <taxon>eudicotyledons</taxon>
        <taxon>Gunneridae</taxon>
        <taxon>Pentapetalae</taxon>
        <taxon>rosids</taxon>
        <taxon>malvids</taxon>
        <taxon>Sapindales</taxon>
        <taxon>Anacardiaceae</taxon>
        <taxon>Pistacia</taxon>
    </lineage>
</organism>